<dbReference type="EMBL" id="FQ312005">
    <property type="protein sequence ID" value="CBW27198.1"/>
    <property type="molecule type" value="Genomic_DNA"/>
</dbReference>
<sequence>MNKKREQLVNQLKVEIVKIISETNGISLSDTLELLIQSIKIKENSLVEKSLLEFNHLLTGFQIDEVDIDTLLTHPVGEALFGFFKSFPIPYNEEHIHLTGSLNAEFIYPRLKKLLEGENKAIYEKKIKDVYGEDSIPINSIDDVDNLIRLKEGEQFNKYLEILYLAKLVLVDRKSHEDASYHMAKELYTKFNVGQIRLKFTLSRSTTIETEKIPGIEDITEEDVVLGLYDGFKKFQQENNFFKFILSPSFRKENNFFDSENYETKQDHFNAQVNSLLEILDKHSFLRPYVSEVDTVGDERELYRKVHFKQMKSGLRRLQYNGFQIRSHHGETWKTLKKGVQSVDNAMNIWHIDTLEHGLSLGINPNFYYHSLMQRVLEKNQKEEKLKEGSQEYNEIQDMEWHDQNVKEKVLGGTPLSDDEIISFTKTKFHTAREVEHYQHDVLNRMINKQVSLVALPSSNLKLTGCFPDYKDHPFSWWEKKGVKLGVGTDNYITLSTNFIQEMLILLFSDPINLKITKLLMVSTKEKRRPFISHLLWEMRKEIVKGKVEP</sequence>
<dbReference type="eggNOG" id="COG1816">
    <property type="taxonomic scope" value="Bacteria"/>
</dbReference>
<dbReference type="KEGG" id="bmx:BMS_2402"/>
<dbReference type="GO" id="GO:0043103">
    <property type="term" value="P:hypoxanthine salvage"/>
    <property type="evidence" value="ECO:0007669"/>
    <property type="project" value="TreeGrafter"/>
</dbReference>
<dbReference type="GO" id="GO:0004000">
    <property type="term" value="F:adenosine deaminase activity"/>
    <property type="evidence" value="ECO:0007669"/>
    <property type="project" value="TreeGrafter"/>
</dbReference>
<dbReference type="STRING" id="862908.BMS_2402"/>
<dbReference type="HOGENOM" id="CLU_507853_0_0_7"/>
<reference evidence="2" key="1">
    <citation type="journal article" date="2013" name="ISME J.">
        <title>A small predatory core genome in the divergent marine Bacteriovorax marinus SJ and the terrestrial Bdellovibrio bacteriovorus.</title>
        <authorList>
            <person name="Crossman L.C."/>
            <person name="Chen H."/>
            <person name="Cerdeno-Tarraga A.M."/>
            <person name="Brooks K."/>
            <person name="Quail M.A."/>
            <person name="Pineiro S.A."/>
            <person name="Hobley L."/>
            <person name="Sockett R.E."/>
            <person name="Bentley S.D."/>
            <person name="Parkhill J."/>
            <person name="Williams H.N."/>
            <person name="Stine O.C."/>
        </authorList>
    </citation>
    <scope>NUCLEOTIDE SEQUENCE [LARGE SCALE GENOMIC DNA]</scope>
    <source>
        <strain evidence="2">ATCC BAA-682 / DSM 15412 / SJ</strain>
    </source>
</reference>
<evidence type="ECO:0000313" key="1">
    <source>
        <dbReference type="EMBL" id="CBW27198.1"/>
    </source>
</evidence>
<dbReference type="Proteomes" id="UP000008963">
    <property type="component" value="Chromosome"/>
</dbReference>
<dbReference type="GO" id="GO:0006154">
    <property type="term" value="P:adenosine catabolic process"/>
    <property type="evidence" value="ECO:0007669"/>
    <property type="project" value="TreeGrafter"/>
</dbReference>
<gene>
    <name evidence="1" type="ordered locus">BMS_2402</name>
</gene>
<dbReference type="PATRIC" id="fig|862908.3.peg.2288"/>
<protein>
    <submittedName>
        <fullName evidence="1">Uncharacterized protein</fullName>
    </submittedName>
</protein>
<dbReference type="InterPro" id="IPR006330">
    <property type="entry name" value="Ado/ade_deaminase"/>
</dbReference>
<dbReference type="SUPFAM" id="SSF51556">
    <property type="entry name" value="Metallo-dependent hydrolases"/>
    <property type="match status" value="1"/>
</dbReference>
<accession>E1X4X2</accession>
<dbReference type="Gene3D" id="3.20.20.140">
    <property type="entry name" value="Metal-dependent hydrolases"/>
    <property type="match status" value="2"/>
</dbReference>
<name>E1X4X2_HALMS</name>
<dbReference type="RefSeq" id="WP_014244975.1">
    <property type="nucleotide sequence ID" value="NC_016620.1"/>
</dbReference>
<proteinExistence type="predicted"/>
<dbReference type="GO" id="GO:0046103">
    <property type="term" value="P:inosine biosynthetic process"/>
    <property type="evidence" value="ECO:0007669"/>
    <property type="project" value="TreeGrafter"/>
</dbReference>
<dbReference type="GO" id="GO:0005829">
    <property type="term" value="C:cytosol"/>
    <property type="evidence" value="ECO:0007669"/>
    <property type="project" value="TreeGrafter"/>
</dbReference>
<organism evidence="1 2">
    <name type="scientific">Halobacteriovorax marinus (strain ATCC BAA-682 / DSM 15412 / SJ)</name>
    <name type="common">Bacteriovorax marinus</name>
    <dbReference type="NCBI Taxonomy" id="862908"/>
    <lineage>
        <taxon>Bacteria</taxon>
        <taxon>Pseudomonadati</taxon>
        <taxon>Bdellovibrionota</taxon>
        <taxon>Bacteriovoracia</taxon>
        <taxon>Bacteriovoracales</taxon>
        <taxon>Halobacteriovoraceae</taxon>
        <taxon>Halobacteriovorax</taxon>
    </lineage>
</organism>
<dbReference type="OrthoDB" id="5604833at2"/>
<dbReference type="PANTHER" id="PTHR11409:SF43">
    <property type="entry name" value="ADENOSINE DEAMINASE"/>
    <property type="match status" value="1"/>
</dbReference>
<evidence type="ECO:0000313" key="2">
    <source>
        <dbReference type="Proteomes" id="UP000008963"/>
    </source>
</evidence>
<dbReference type="AlphaFoldDB" id="E1X4X2"/>
<dbReference type="InterPro" id="IPR032466">
    <property type="entry name" value="Metal_Hydrolase"/>
</dbReference>
<keyword evidence="2" id="KW-1185">Reference proteome</keyword>
<dbReference type="PANTHER" id="PTHR11409">
    <property type="entry name" value="ADENOSINE DEAMINASE"/>
    <property type="match status" value="1"/>
</dbReference>